<dbReference type="EMBL" id="JMIU01000001">
    <property type="protein sequence ID" value="KDN95723.1"/>
    <property type="molecule type" value="Genomic_DNA"/>
</dbReference>
<evidence type="ECO:0000256" key="1">
    <source>
        <dbReference type="ARBA" id="ARBA00004162"/>
    </source>
</evidence>
<dbReference type="PROSITE" id="PS51123">
    <property type="entry name" value="OMPA_2"/>
    <property type="match status" value="1"/>
</dbReference>
<protein>
    <recommendedName>
        <fullName evidence="9">OmpA-like domain-containing protein</fullName>
    </recommendedName>
</protein>
<dbReference type="InterPro" id="IPR006665">
    <property type="entry name" value="OmpA-like"/>
</dbReference>
<feature type="transmembrane region" description="Helical" evidence="8">
    <location>
        <begin position="12"/>
        <end position="33"/>
    </location>
</feature>
<comment type="caution">
    <text evidence="10">The sequence shown here is derived from an EMBL/GenBank/DDBJ whole genome shotgun (WGS) entry which is preliminary data.</text>
</comment>
<keyword evidence="4 8" id="KW-0812">Transmembrane</keyword>
<reference evidence="10 11" key="1">
    <citation type="submission" date="2014-04" db="EMBL/GenBank/DDBJ databases">
        <title>Draft genome sequence of Hydrogenovibrio marinus MH-110, a model organism for aerobic H2 metabolism.</title>
        <authorList>
            <person name="Cha H.J."/>
            <person name="Jo B.H."/>
            <person name="Hwang B.H."/>
        </authorList>
    </citation>
    <scope>NUCLEOTIDE SEQUENCE [LARGE SCALE GENOMIC DNA]</scope>
    <source>
        <strain evidence="10 11">MH-110</strain>
    </source>
</reference>
<evidence type="ECO:0000256" key="2">
    <source>
        <dbReference type="ARBA" id="ARBA00008914"/>
    </source>
</evidence>
<dbReference type="STRING" id="28885.EI16_05355"/>
<gene>
    <name evidence="10" type="ORF">EI16_05355</name>
</gene>
<dbReference type="GO" id="GO:0005886">
    <property type="term" value="C:plasma membrane"/>
    <property type="evidence" value="ECO:0007669"/>
    <property type="project" value="UniProtKB-SubCell"/>
</dbReference>
<evidence type="ECO:0000313" key="11">
    <source>
        <dbReference type="Proteomes" id="UP000027341"/>
    </source>
</evidence>
<dbReference type="InterPro" id="IPR036737">
    <property type="entry name" value="OmpA-like_sf"/>
</dbReference>
<evidence type="ECO:0000256" key="8">
    <source>
        <dbReference type="SAM" id="Phobius"/>
    </source>
</evidence>
<evidence type="ECO:0000259" key="9">
    <source>
        <dbReference type="PROSITE" id="PS51123"/>
    </source>
</evidence>
<evidence type="ECO:0000256" key="4">
    <source>
        <dbReference type="ARBA" id="ARBA00022692"/>
    </source>
</evidence>
<dbReference type="Pfam" id="PF00691">
    <property type="entry name" value="OmpA"/>
    <property type="match status" value="1"/>
</dbReference>
<dbReference type="Proteomes" id="UP000027341">
    <property type="component" value="Unassembled WGS sequence"/>
</dbReference>
<dbReference type="CDD" id="cd07185">
    <property type="entry name" value="OmpA_C-like"/>
    <property type="match status" value="1"/>
</dbReference>
<proteinExistence type="inferred from homology"/>
<dbReference type="SUPFAM" id="SSF103088">
    <property type="entry name" value="OmpA-like"/>
    <property type="match status" value="1"/>
</dbReference>
<dbReference type="Gene3D" id="3.30.1330.60">
    <property type="entry name" value="OmpA-like domain"/>
    <property type="match status" value="1"/>
</dbReference>
<evidence type="ECO:0000256" key="5">
    <source>
        <dbReference type="ARBA" id="ARBA00022989"/>
    </source>
</evidence>
<dbReference type="InterPro" id="IPR025713">
    <property type="entry name" value="MotB-like_N_dom"/>
</dbReference>
<name>A0A066ZPK5_HYDMR</name>
<evidence type="ECO:0000256" key="3">
    <source>
        <dbReference type="ARBA" id="ARBA00022475"/>
    </source>
</evidence>
<evidence type="ECO:0000256" key="7">
    <source>
        <dbReference type="PROSITE-ProRule" id="PRU00473"/>
    </source>
</evidence>
<evidence type="ECO:0000313" key="10">
    <source>
        <dbReference type="EMBL" id="KDN95723.1"/>
    </source>
</evidence>
<keyword evidence="11" id="KW-1185">Reference proteome</keyword>
<dbReference type="PANTHER" id="PTHR30329">
    <property type="entry name" value="STATOR ELEMENT OF FLAGELLAR MOTOR COMPLEX"/>
    <property type="match status" value="1"/>
</dbReference>
<evidence type="ECO:0000256" key="6">
    <source>
        <dbReference type="ARBA" id="ARBA00023136"/>
    </source>
</evidence>
<keyword evidence="6 7" id="KW-0472">Membrane</keyword>
<organism evidence="10 11">
    <name type="scientific">Hydrogenovibrio marinus</name>
    <dbReference type="NCBI Taxonomy" id="28885"/>
    <lineage>
        <taxon>Bacteria</taxon>
        <taxon>Pseudomonadati</taxon>
        <taxon>Pseudomonadota</taxon>
        <taxon>Gammaproteobacteria</taxon>
        <taxon>Thiotrichales</taxon>
        <taxon>Piscirickettsiaceae</taxon>
        <taxon>Hydrogenovibrio</taxon>
    </lineage>
</organism>
<dbReference type="InterPro" id="IPR050330">
    <property type="entry name" value="Bact_OuterMem_StrucFunc"/>
</dbReference>
<dbReference type="Pfam" id="PF13677">
    <property type="entry name" value="MotB_plug"/>
    <property type="match status" value="1"/>
</dbReference>
<comment type="subcellular location">
    <subcellularLocation>
        <location evidence="1">Cell membrane</location>
        <topology evidence="1">Single-pass membrane protein</topology>
    </subcellularLocation>
</comment>
<dbReference type="PANTHER" id="PTHR30329:SF21">
    <property type="entry name" value="LIPOPROTEIN YIAD-RELATED"/>
    <property type="match status" value="1"/>
</dbReference>
<dbReference type="RefSeq" id="WP_029910390.1">
    <property type="nucleotide sequence ID" value="NZ_AP020335.1"/>
</dbReference>
<dbReference type="AlphaFoldDB" id="A0A066ZPK5"/>
<feature type="domain" description="OmpA-like" evidence="9">
    <location>
        <begin position="72"/>
        <end position="220"/>
    </location>
</feature>
<keyword evidence="5 8" id="KW-1133">Transmembrane helix</keyword>
<accession>A0A066ZPK5</accession>
<keyword evidence="3" id="KW-1003">Cell membrane</keyword>
<sequence length="228" mass="25576">MSVKSEKIKSGWLLSFGDMVTLLITFFILMIVLNKGEISKVQKWLEDDLDQISIELTDRLKDAIFIKVKRTSLGVEININNDQAFVEGGFKPSERLAKELTEVGEELKKVPLLTEEQSKVLPAGIAYDAGKQGLHLRREISIAGYTDNAKINPESSLRNNWFLSTMRAESVMQLLSTSSGLPQDLFGIAGYGMYRPIASNDTLNGRAKNRRVKIVITANFTHQEKLEK</sequence>
<comment type="similarity">
    <text evidence="2">Belongs to the MotB family.</text>
</comment>